<dbReference type="Pfam" id="PF06463">
    <property type="entry name" value="Mob_synth_C"/>
    <property type="match status" value="1"/>
</dbReference>
<gene>
    <name evidence="16" type="ORF">FBEOM_10761</name>
</gene>
<proteinExistence type="predicted"/>
<dbReference type="InterPro" id="IPR007197">
    <property type="entry name" value="rSAM"/>
</dbReference>
<dbReference type="GO" id="GO:0006777">
    <property type="term" value="P:Mo-molybdopterin cofactor biosynthetic process"/>
    <property type="evidence" value="ECO:0007669"/>
    <property type="project" value="UniProtKB-KW"/>
</dbReference>
<evidence type="ECO:0000256" key="9">
    <source>
        <dbReference type="ARBA" id="ARBA00023014"/>
    </source>
</evidence>
<comment type="caution">
    <text evidence="16">The sequence shown here is derived from an EMBL/GenBank/DDBJ whole genome shotgun (WGS) entry which is preliminary data.</text>
</comment>
<dbReference type="GO" id="GO:0046872">
    <property type="term" value="F:metal ion binding"/>
    <property type="evidence" value="ECO:0007669"/>
    <property type="project" value="UniProtKB-KW"/>
</dbReference>
<dbReference type="OrthoDB" id="429626at2759"/>
<feature type="domain" description="Radical SAM core" evidence="15">
    <location>
        <begin position="85"/>
        <end position="312"/>
    </location>
</feature>
<dbReference type="PROSITE" id="PS51918">
    <property type="entry name" value="RADICAL_SAM"/>
    <property type="match status" value="1"/>
</dbReference>
<keyword evidence="12" id="KW-0501">Molybdenum cofactor biosynthesis</keyword>
<evidence type="ECO:0000256" key="3">
    <source>
        <dbReference type="ARBA" id="ARBA00012167"/>
    </source>
</evidence>
<dbReference type="InterPro" id="IPR040064">
    <property type="entry name" value="MoaA-like"/>
</dbReference>
<dbReference type="CDD" id="cd01335">
    <property type="entry name" value="Radical_SAM"/>
    <property type="match status" value="1"/>
</dbReference>
<evidence type="ECO:0000256" key="11">
    <source>
        <dbReference type="ARBA" id="ARBA00023134"/>
    </source>
</evidence>
<dbReference type="InterPro" id="IPR050105">
    <property type="entry name" value="MoCo_biosynth_MoaA/MoaC"/>
</dbReference>
<keyword evidence="4" id="KW-0004">4Fe-4S</keyword>
<keyword evidence="9" id="KW-0411">Iron-sulfur</keyword>
<dbReference type="EMBL" id="PVQB02000565">
    <property type="protein sequence ID" value="KAF4335400.1"/>
    <property type="molecule type" value="Genomic_DNA"/>
</dbReference>
<dbReference type="SUPFAM" id="SSF102114">
    <property type="entry name" value="Radical SAM enzymes"/>
    <property type="match status" value="1"/>
</dbReference>
<evidence type="ECO:0000313" key="17">
    <source>
        <dbReference type="Proteomes" id="UP000730481"/>
    </source>
</evidence>
<dbReference type="Proteomes" id="UP000730481">
    <property type="component" value="Unassembled WGS sequence"/>
</dbReference>
<dbReference type="SFLD" id="SFLDG01067">
    <property type="entry name" value="SPASM/twitch_domain_containing"/>
    <property type="match status" value="1"/>
</dbReference>
<evidence type="ECO:0000313" key="16">
    <source>
        <dbReference type="EMBL" id="KAF4335400.1"/>
    </source>
</evidence>
<dbReference type="GO" id="GO:0005525">
    <property type="term" value="F:GTP binding"/>
    <property type="evidence" value="ECO:0007669"/>
    <property type="project" value="UniProtKB-KW"/>
</dbReference>
<sequence length="448" mass="50747">MSPLCILGSRASVSTRAKTTLQRISRTPVSLSVQACPSRTVATAAARAQETRQEPPSTTPEIDLLQSSRRRIRDTKPFSDFLTDTFHRQHDYLRISVSERCNLRCVYCMPEEGVPLSPNRELLTTPEIVLLSSIFVSQGVSKIRLTGGEPTVRKDILPLMHQIGELRRHGLKEICITTNGISLHRKLDSMIESGLTGVNLSLDTLDPWQFQIMTRRKGFEAVQKSIDRILELNRLGAGVKLKINCVVMRGVNDREVLPFVDMTQEKDIEVRFIEYMPFDGNKWSKNKMFSYQEMLDLIRTKYPTLQKVQDHKNDTSKTWHIPGFAGRIGFITSMTHNFCGTCNRLRITSDGNLKVCLFGNAEVSLRDILRKSNSEEPIDEQAFEAMKQIEMDRRRDLLTSDRTPLGLAPNEMELLQVIGAAVKRKKANHAGIGELEHMKNRPMILIGG</sequence>
<keyword evidence="5" id="KW-0949">S-adenosyl-L-methionine</keyword>
<name>A0A9P5AAR2_9HYPO</name>
<reference evidence="16" key="2">
    <citation type="submission" date="2020-02" db="EMBL/GenBank/DDBJ databases">
        <title>Identification and distribution of gene clusters putatively required for synthesis of sphingolipid metabolism inhibitors in phylogenetically diverse species of the filamentous fungus Fusarium.</title>
        <authorList>
            <person name="Kim H.-S."/>
            <person name="Busman M."/>
            <person name="Brown D.W."/>
            <person name="Divon H."/>
            <person name="Uhlig S."/>
            <person name="Proctor R.H."/>
        </authorList>
    </citation>
    <scope>NUCLEOTIDE SEQUENCE</scope>
    <source>
        <strain evidence="16">NRRL 25174</strain>
    </source>
</reference>
<dbReference type="Pfam" id="PF04055">
    <property type="entry name" value="Radical_SAM"/>
    <property type="match status" value="1"/>
</dbReference>
<reference evidence="16" key="1">
    <citation type="journal article" date="2017" name="Mycologia">
        <title>Fusarium algeriense, sp. nov., a novel toxigenic crown rot pathogen of durum wheat from Algeria is nested in the Fusarium burgessii species complex.</title>
        <authorList>
            <person name="Laraba I."/>
            <person name="Keddad A."/>
            <person name="Boureghda H."/>
            <person name="Abdallah N."/>
            <person name="Vaughan M.M."/>
            <person name="Proctor R.H."/>
            <person name="Busman M."/>
            <person name="O'Donnell K."/>
        </authorList>
    </citation>
    <scope>NUCLEOTIDE SEQUENCE</scope>
    <source>
        <strain evidence="16">NRRL 25174</strain>
    </source>
</reference>
<dbReference type="GO" id="GO:0061799">
    <property type="term" value="F:cyclic pyranopterin monophosphate synthase activity"/>
    <property type="evidence" value="ECO:0007669"/>
    <property type="project" value="TreeGrafter"/>
</dbReference>
<dbReference type="SFLD" id="SFLDG01383">
    <property type="entry name" value="cyclic_pyranopterin_phosphate"/>
    <property type="match status" value="1"/>
</dbReference>
<comment type="pathway">
    <text evidence="2">Cofactor biosynthesis; molybdopterin biosynthesis.</text>
</comment>
<evidence type="ECO:0000256" key="12">
    <source>
        <dbReference type="ARBA" id="ARBA00023150"/>
    </source>
</evidence>
<dbReference type="InterPro" id="IPR006638">
    <property type="entry name" value="Elp3/MiaA/NifB-like_rSAM"/>
</dbReference>
<dbReference type="CDD" id="cd21117">
    <property type="entry name" value="Twitch_MoaA"/>
    <property type="match status" value="1"/>
</dbReference>
<dbReference type="SFLD" id="SFLDS00029">
    <property type="entry name" value="Radical_SAM"/>
    <property type="match status" value="1"/>
</dbReference>
<dbReference type="InterPro" id="IPR010505">
    <property type="entry name" value="MoaA_twitch"/>
</dbReference>
<dbReference type="SFLD" id="SFLDG01386">
    <property type="entry name" value="main_SPASM_domain-containing"/>
    <property type="match status" value="1"/>
</dbReference>
<keyword evidence="11" id="KW-0342">GTP-binding</keyword>
<keyword evidence="7" id="KW-0547">Nucleotide-binding</keyword>
<dbReference type="EC" id="4.1.99.22" evidence="3"/>
<evidence type="ECO:0000256" key="10">
    <source>
        <dbReference type="ARBA" id="ARBA00023128"/>
    </source>
</evidence>
<evidence type="ECO:0000256" key="6">
    <source>
        <dbReference type="ARBA" id="ARBA00022723"/>
    </source>
</evidence>
<evidence type="ECO:0000256" key="2">
    <source>
        <dbReference type="ARBA" id="ARBA00005046"/>
    </source>
</evidence>
<keyword evidence="6" id="KW-0479">Metal-binding</keyword>
<dbReference type="NCBIfam" id="TIGR02666">
    <property type="entry name" value="moaA"/>
    <property type="match status" value="1"/>
</dbReference>
<keyword evidence="10" id="KW-0496">Mitochondrion</keyword>
<evidence type="ECO:0000256" key="8">
    <source>
        <dbReference type="ARBA" id="ARBA00023004"/>
    </source>
</evidence>
<accession>A0A9P5AAR2</accession>
<keyword evidence="8" id="KW-0408">Iron</keyword>
<dbReference type="GO" id="GO:0061798">
    <property type="term" value="F:GTP 3',8'-cyclase activity"/>
    <property type="evidence" value="ECO:0007669"/>
    <property type="project" value="UniProtKB-EC"/>
</dbReference>
<dbReference type="Gene3D" id="3.20.20.70">
    <property type="entry name" value="Aldolase class I"/>
    <property type="match status" value="1"/>
</dbReference>
<dbReference type="InterPro" id="IPR013785">
    <property type="entry name" value="Aldolase_TIM"/>
</dbReference>
<organism evidence="16 17">
    <name type="scientific">Fusarium beomiforme</name>
    <dbReference type="NCBI Taxonomy" id="44412"/>
    <lineage>
        <taxon>Eukaryota</taxon>
        <taxon>Fungi</taxon>
        <taxon>Dikarya</taxon>
        <taxon>Ascomycota</taxon>
        <taxon>Pezizomycotina</taxon>
        <taxon>Sordariomycetes</taxon>
        <taxon>Hypocreomycetidae</taxon>
        <taxon>Hypocreales</taxon>
        <taxon>Nectriaceae</taxon>
        <taxon>Fusarium</taxon>
        <taxon>Fusarium burgessii species complex</taxon>
    </lineage>
</organism>
<evidence type="ECO:0000256" key="5">
    <source>
        <dbReference type="ARBA" id="ARBA00022691"/>
    </source>
</evidence>
<keyword evidence="17" id="KW-1185">Reference proteome</keyword>
<evidence type="ECO:0000256" key="7">
    <source>
        <dbReference type="ARBA" id="ARBA00022741"/>
    </source>
</evidence>
<keyword evidence="13" id="KW-0456">Lyase</keyword>
<evidence type="ECO:0000256" key="4">
    <source>
        <dbReference type="ARBA" id="ARBA00022485"/>
    </source>
</evidence>
<dbReference type="InterPro" id="IPR013483">
    <property type="entry name" value="MoaA"/>
</dbReference>
<dbReference type="PANTHER" id="PTHR22960">
    <property type="entry name" value="MOLYBDOPTERIN COFACTOR SYNTHESIS PROTEIN A"/>
    <property type="match status" value="1"/>
</dbReference>
<dbReference type="InterPro" id="IPR058240">
    <property type="entry name" value="rSAM_sf"/>
</dbReference>
<comment type="catalytic activity">
    <reaction evidence="14">
        <text>GTP + AH2 + S-adenosyl-L-methionine = (8S)-3',8-cyclo-7,8-dihydroguanosine 5'-triphosphate + 5'-deoxyadenosine + L-methionine + A + H(+)</text>
        <dbReference type="Rhea" id="RHEA:49576"/>
        <dbReference type="ChEBI" id="CHEBI:13193"/>
        <dbReference type="ChEBI" id="CHEBI:15378"/>
        <dbReference type="ChEBI" id="CHEBI:17319"/>
        <dbReference type="ChEBI" id="CHEBI:17499"/>
        <dbReference type="ChEBI" id="CHEBI:37565"/>
        <dbReference type="ChEBI" id="CHEBI:57844"/>
        <dbReference type="ChEBI" id="CHEBI:59789"/>
        <dbReference type="ChEBI" id="CHEBI:131766"/>
        <dbReference type="EC" id="4.1.99.22"/>
    </reaction>
</comment>
<protein>
    <recommendedName>
        <fullName evidence="3">GTP 3',8-cyclase</fullName>
        <ecNumber evidence="3">4.1.99.22</ecNumber>
    </recommendedName>
</protein>
<comment type="cofactor">
    <cofactor evidence="1">
        <name>[4Fe-4S] cluster</name>
        <dbReference type="ChEBI" id="CHEBI:49883"/>
    </cofactor>
</comment>
<dbReference type="AlphaFoldDB" id="A0A9P5AAR2"/>
<evidence type="ECO:0000259" key="15">
    <source>
        <dbReference type="PROSITE" id="PS51918"/>
    </source>
</evidence>
<evidence type="ECO:0000256" key="14">
    <source>
        <dbReference type="ARBA" id="ARBA00048697"/>
    </source>
</evidence>
<dbReference type="SMART" id="SM00729">
    <property type="entry name" value="Elp3"/>
    <property type="match status" value="1"/>
</dbReference>
<dbReference type="PROSITE" id="PS01305">
    <property type="entry name" value="MOAA_NIFB_PQQE"/>
    <property type="match status" value="1"/>
</dbReference>
<dbReference type="PANTHER" id="PTHR22960:SF0">
    <property type="entry name" value="MOLYBDENUM COFACTOR BIOSYNTHESIS PROTEIN 1"/>
    <property type="match status" value="1"/>
</dbReference>
<dbReference type="InterPro" id="IPR000385">
    <property type="entry name" value="MoaA_NifB_PqqE_Fe-S-bd_CS"/>
</dbReference>
<dbReference type="GO" id="GO:0051539">
    <property type="term" value="F:4 iron, 4 sulfur cluster binding"/>
    <property type="evidence" value="ECO:0007669"/>
    <property type="project" value="UniProtKB-KW"/>
</dbReference>
<evidence type="ECO:0000256" key="13">
    <source>
        <dbReference type="ARBA" id="ARBA00023239"/>
    </source>
</evidence>
<evidence type="ECO:0000256" key="1">
    <source>
        <dbReference type="ARBA" id="ARBA00001966"/>
    </source>
</evidence>